<dbReference type="AlphaFoldDB" id="A0A2D0AFU3"/>
<sequence>MLAGLLLLGVPALAQTPEPRTPPAELRAQPDKDDDTIVLTLPDEGRALWQRAGQLLARRGYPIRYASPELLTLTTEAIVPREANTMGLVLAVQGHELRLQAYTPNGSTTFPTVWFLMSNQSKGSGRDGHKWQELEEVARLLGGTRQYTRSINY</sequence>
<dbReference type="Proteomes" id="UP000197277">
    <property type="component" value="Unassembled WGS sequence"/>
</dbReference>
<evidence type="ECO:0000313" key="3">
    <source>
        <dbReference type="Proteomes" id="UP000197277"/>
    </source>
</evidence>
<dbReference type="EMBL" id="NIRR01000013">
    <property type="protein sequence ID" value="OWP63272.1"/>
    <property type="molecule type" value="Genomic_DNA"/>
</dbReference>
<gene>
    <name evidence="2" type="ORF">CDA63_09605</name>
</gene>
<name>A0A2D0AFU3_9BACT</name>
<proteinExistence type="predicted"/>
<evidence type="ECO:0000313" key="2">
    <source>
        <dbReference type="EMBL" id="OWP63272.1"/>
    </source>
</evidence>
<reference evidence="2 3" key="1">
    <citation type="submission" date="2017-06" db="EMBL/GenBank/DDBJ databases">
        <title>Hymenobacter amundsenii sp. nov. isolated from regoliths in Antarctica.</title>
        <authorList>
            <person name="Sedlacek I."/>
            <person name="Kralova S."/>
            <person name="Pantucek R."/>
            <person name="Svec P."/>
            <person name="Holochova P."/>
            <person name="Stankova E."/>
            <person name="Vrbovska V."/>
            <person name="Busse H.-J."/>
        </authorList>
    </citation>
    <scope>NUCLEOTIDE SEQUENCE [LARGE SCALE GENOMIC DNA]</scope>
    <source>
        <strain evidence="2 3">CCM 8682</strain>
    </source>
</reference>
<accession>A0A2D0AFU3</accession>
<comment type="caution">
    <text evidence="2">The sequence shown here is derived from an EMBL/GenBank/DDBJ whole genome shotgun (WGS) entry which is preliminary data.</text>
</comment>
<protein>
    <submittedName>
        <fullName evidence="2">Uncharacterized protein</fullName>
    </submittedName>
</protein>
<feature type="region of interest" description="Disordered" evidence="1">
    <location>
        <begin position="14"/>
        <end position="33"/>
    </location>
</feature>
<keyword evidence="3" id="KW-1185">Reference proteome</keyword>
<evidence type="ECO:0000256" key="1">
    <source>
        <dbReference type="SAM" id="MobiDB-lite"/>
    </source>
</evidence>
<organism evidence="2 3">
    <name type="scientific">Hymenobacter amundsenii</name>
    <dbReference type="NCBI Taxonomy" id="2006685"/>
    <lineage>
        <taxon>Bacteria</taxon>
        <taxon>Pseudomonadati</taxon>
        <taxon>Bacteroidota</taxon>
        <taxon>Cytophagia</taxon>
        <taxon>Cytophagales</taxon>
        <taxon>Hymenobacteraceae</taxon>
        <taxon>Hymenobacter</taxon>
    </lineage>
</organism>